<gene>
    <name evidence="6" type="ORF">COHA_005771</name>
</gene>
<dbReference type="Gene3D" id="4.10.280.10">
    <property type="entry name" value="Helix-loop-helix DNA-binding domain"/>
    <property type="match status" value="1"/>
</dbReference>
<dbReference type="SUPFAM" id="SSF47459">
    <property type="entry name" value="HLH, helix-loop-helix DNA-binding domain"/>
    <property type="match status" value="1"/>
</dbReference>
<feature type="compositionally biased region" description="Basic and acidic residues" evidence="3">
    <location>
        <begin position="327"/>
        <end position="345"/>
    </location>
</feature>
<protein>
    <recommendedName>
        <fullName evidence="8">BHLH transcription factor</fullName>
    </recommendedName>
</protein>
<feature type="compositionally biased region" description="Low complexity" evidence="3">
    <location>
        <begin position="422"/>
        <end position="443"/>
    </location>
</feature>
<feature type="compositionally biased region" description="Low complexity" evidence="3">
    <location>
        <begin position="136"/>
        <end position="147"/>
    </location>
</feature>
<dbReference type="PANTHER" id="PTHR31945:SF11">
    <property type="entry name" value="TRANSCRIPTION FACTOR ABORTED MICROSPORES"/>
    <property type="match status" value="1"/>
</dbReference>
<dbReference type="GO" id="GO:0043565">
    <property type="term" value="F:sequence-specific DNA binding"/>
    <property type="evidence" value="ECO:0007669"/>
    <property type="project" value="TreeGrafter"/>
</dbReference>
<evidence type="ECO:0000256" key="2">
    <source>
        <dbReference type="ARBA" id="ARBA00023242"/>
    </source>
</evidence>
<dbReference type="SUPFAM" id="SSF55021">
    <property type="entry name" value="ACT-like"/>
    <property type="match status" value="1"/>
</dbReference>
<dbReference type="PROSITE" id="PS50888">
    <property type="entry name" value="BHLH"/>
    <property type="match status" value="1"/>
</dbReference>
<dbReference type="Pfam" id="PF22754">
    <property type="entry name" value="bHLH-TF_ACT-like_plant"/>
    <property type="match status" value="1"/>
</dbReference>
<evidence type="ECO:0000313" key="6">
    <source>
        <dbReference type="EMBL" id="KAI7840469.1"/>
    </source>
</evidence>
<organism evidence="6 7">
    <name type="scientific">Chlorella ohadii</name>
    <dbReference type="NCBI Taxonomy" id="2649997"/>
    <lineage>
        <taxon>Eukaryota</taxon>
        <taxon>Viridiplantae</taxon>
        <taxon>Chlorophyta</taxon>
        <taxon>core chlorophytes</taxon>
        <taxon>Trebouxiophyceae</taxon>
        <taxon>Chlorellales</taxon>
        <taxon>Chlorellaceae</taxon>
        <taxon>Chlorella clade</taxon>
        <taxon>Chlorella</taxon>
    </lineage>
</organism>
<dbReference type="Proteomes" id="UP001205105">
    <property type="component" value="Unassembled WGS sequence"/>
</dbReference>
<dbReference type="GO" id="GO:0003700">
    <property type="term" value="F:DNA-binding transcription factor activity"/>
    <property type="evidence" value="ECO:0007669"/>
    <property type="project" value="TreeGrafter"/>
</dbReference>
<evidence type="ECO:0000313" key="7">
    <source>
        <dbReference type="Proteomes" id="UP001205105"/>
    </source>
</evidence>
<name>A0AAD5H1C3_9CHLO</name>
<feature type="compositionally biased region" description="Low complexity" evidence="3">
    <location>
        <begin position="231"/>
        <end position="246"/>
    </location>
</feature>
<keyword evidence="2" id="KW-0539">Nucleus</keyword>
<comment type="subcellular location">
    <subcellularLocation>
        <location evidence="1">Nucleus</location>
    </subcellularLocation>
</comment>
<feature type="domain" description="ACT" evidence="5">
    <location>
        <begin position="480"/>
        <end position="560"/>
    </location>
</feature>
<dbReference type="CDD" id="cd00083">
    <property type="entry name" value="bHLH_SF"/>
    <property type="match status" value="1"/>
</dbReference>
<feature type="compositionally biased region" description="Low complexity" evidence="3">
    <location>
        <begin position="354"/>
        <end position="366"/>
    </location>
</feature>
<dbReference type="InterPro" id="IPR011598">
    <property type="entry name" value="bHLH_dom"/>
</dbReference>
<reference evidence="6" key="1">
    <citation type="submission" date="2020-11" db="EMBL/GenBank/DDBJ databases">
        <title>Chlorella ohadii genome sequencing and assembly.</title>
        <authorList>
            <person name="Murik O."/>
            <person name="Treves H."/>
            <person name="Kedem I."/>
            <person name="Shotland Y."/>
            <person name="Kaplan A."/>
        </authorList>
    </citation>
    <scope>NUCLEOTIDE SEQUENCE</scope>
    <source>
        <strain evidence="6">1</strain>
    </source>
</reference>
<dbReference type="InterPro" id="IPR045865">
    <property type="entry name" value="ACT-like_dom_sf"/>
</dbReference>
<dbReference type="GO" id="GO:0005634">
    <property type="term" value="C:nucleus"/>
    <property type="evidence" value="ECO:0007669"/>
    <property type="project" value="UniProtKB-SubCell"/>
</dbReference>
<dbReference type="InterPro" id="IPR002912">
    <property type="entry name" value="ACT_dom"/>
</dbReference>
<dbReference type="PROSITE" id="PS51671">
    <property type="entry name" value="ACT"/>
    <property type="match status" value="1"/>
</dbReference>
<dbReference type="InterPro" id="IPR036638">
    <property type="entry name" value="HLH_DNA-bd_sf"/>
</dbReference>
<feature type="region of interest" description="Disordered" evidence="3">
    <location>
        <begin position="215"/>
        <end position="373"/>
    </location>
</feature>
<dbReference type="InterPro" id="IPR051358">
    <property type="entry name" value="TF_AMS/ICE1/BHLH6-like"/>
</dbReference>
<feature type="compositionally biased region" description="Basic and acidic residues" evidence="3">
    <location>
        <begin position="10"/>
        <end position="19"/>
    </location>
</feature>
<dbReference type="Pfam" id="PF00010">
    <property type="entry name" value="HLH"/>
    <property type="match status" value="1"/>
</dbReference>
<dbReference type="CDD" id="cd04873">
    <property type="entry name" value="ACT_UUR-ACR-like"/>
    <property type="match status" value="1"/>
</dbReference>
<feature type="domain" description="BHLH" evidence="4">
    <location>
        <begin position="320"/>
        <end position="386"/>
    </location>
</feature>
<keyword evidence="7" id="KW-1185">Reference proteome</keyword>
<feature type="region of interest" description="Disordered" evidence="3">
    <location>
        <begin position="421"/>
        <end position="460"/>
    </location>
</feature>
<feature type="compositionally biased region" description="Low complexity" evidence="3">
    <location>
        <begin position="283"/>
        <end position="315"/>
    </location>
</feature>
<feature type="compositionally biased region" description="Basic and acidic residues" evidence="3">
    <location>
        <begin position="449"/>
        <end position="460"/>
    </location>
</feature>
<proteinExistence type="predicted"/>
<feature type="region of interest" description="Disordered" evidence="3">
    <location>
        <begin position="1"/>
        <end position="49"/>
    </location>
</feature>
<accession>A0AAD5H1C3</accession>
<feature type="compositionally biased region" description="Pro residues" evidence="3">
    <location>
        <begin position="31"/>
        <end position="48"/>
    </location>
</feature>
<evidence type="ECO:0000256" key="3">
    <source>
        <dbReference type="SAM" id="MobiDB-lite"/>
    </source>
</evidence>
<sequence>MSLPAKRKQEHGPTAEHPPRARTRQGRSDEPQPPPAPVPPPAPEPPPDGILSEMELEALGALVAVTDLGWQAAMEDIAQRFPRAAACLDSELEALRMLRYLAHLGHDMAELEERLRPQFPFASRMWRLKAWQADAAPAAAPGQQPAQESASWAMWSPGPELPAGSPLAAHTFTDAELQSLIVGLDNGRPDLDSLLGGLQGVPSLQFLPHLPEDAAAASAHQQPETMPPQQQPALFVPSDLSGSGPALPLPPALELPLPSSSLGTSEEGMAWDDSGPQEPQPQPQSRSQRPQRRQQQQQQQQQHAARAGRATGQRGRPPPPAKQPHSQVEKQRRDRINSLIDELRELVPPQSSESAAATSALDGAASDGRRPKHTVLMDTIRLIKDLQLQLAEMHGPPARDGTGGGSNSGDAELVWQDSQLPQAAAAAHEAQHGEQQQQQQQQQPSGEGGHLHPELPHAPEDEPAAEAGVVVELEDGAIRYVKVTCPDRHGLLADIVRALKELPLEITTAAITTRRDHICVDTFQVEVEDPALRPEDISDLIEEALRLPGDKKRKADAAGT</sequence>
<dbReference type="SMART" id="SM00353">
    <property type="entry name" value="HLH"/>
    <property type="match status" value="1"/>
</dbReference>
<dbReference type="Gene3D" id="3.30.70.260">
    <property type="match status" value="1"/>
</dbReference>
<dbReference type="GO" id="GO:0046983">
    <property type="term" value="F:protein dimerization activity"/>
    <property type="evidence" value="ECO:0007669"/>
    <property type="project" value="InterPro"/>
</dbReference>
<evidence type="ECO:0000259" key="5">
    <source>
        <dbReference type="PROSITE" id="PS51671"/>
    </source>
</evidence>
<dbReference type="AlphaFoldDB" id="A0AAD5H1C3"/>
<evidence type="ECO:0000256" key="1">
    <source>
        <dbReference type="ARBA" id="ARBA00004123"/>
    </source>
</evidence>
<evidence type="ECO:0008006" key="8">
    <source>
        <dbReference type="Google" id="ProtNLM"/>
    </source>
</evidence>
<comment type="caution">
    <text evidence="6">The sequence shown here is derived from an EMBL/GenBank/DDBJ whole genome shotgun (WGS) entry which is preliminary data.</text>
</comment>
<dbReference type="PANTHER" id="PTHR31945">
    <property type="entry name" value="TRANSCRIPTION FACTOR SCREAM2-RELATED"/>
    <property type="match status" value="1"/>
</dbReference>
<evidence type="ECO:0000259" key="4">
    <source>
        <dbReference type="PROSITE" id="PS50888"/>
    </source>
</evidence>
<dbReference type="InterPro" id="IPR054502">
    <property type="entry name" value="bHLH-TF_ACT-like_plant"/>
</dbReference>
<feature type="compositionally biased region" description="Low complexity" evidence="3">
    <location>
        <begin position="254"/>
        <end position="268"/>
    </location>
</feature>
<feature type="region of interest" description="Disordered" evidence="3">
    <location>
        <begin position="136"/>
        <end position="167"/>
    </location>
</feature>
<dbReference type="EMBL" id="JADXDR010000079">
    <property type="protein sequence ID" value="KAI7840469.1"/>
    <property type="molecule type" value="Genomic_DNA"/>
</dbReference>